<dbReference type="Gene3D" id="1.10.472.10">
    <property type="entry name" value="Cyclin-like"/>
    <property type="match status" value="1"/>
</dbReference>
<dbReference type="GO" id="GO:0019901">
    <property type="term" value="F:protein kinase binding"/>
    <property type="evidence" value="ECO:0007669"/>
    <property type="project" value="InterPro"/>
</dbReference>
<dbReference type="OrthoDB" id="286814at2759"/>
<dbReference type="SUPFAM" id="SSF47954">
    <property type="entry name" value="Cyclin-like"/>
    <property type="match status" value="1"/>
</dbReference>
<dbReference type="CDD" id="cd20557">
    <property type="entry name" value="CYCLIN_ScPCL1-like"/>
    <property type="match status" value="1"/>
</dbReference>
<dbReference type="InterPro" id="IPR036915">
    <property type="entry name" value="Cyclin-like_sf"/>
</dbReference>
<dbReference type="HOGENOM" id="CLU_204938_0_0_1"/>
<dbReference type="AlphaFoldDB" id="A0A0C3PM88"/>
<evidence type="ECO:0008006" key="3">
    <source>
        <dbReference type="Google" id="ProtNLM"/>
    </source>
</evidence>
<dbReference type="InParanoid" id="A0A0C3PM88"/>
<keyword evidence="2" id="KW-1185">Reference proteome</keyword>
<evidence type="ECO:0000313" key="2">
    <source>
        <dbReference type="Proteomes" id="UP000054217"/>
    </source>
</evidence>
<reference evidence="1 2" key="1">
    <citation type="submission" date="2014-04" db="EMBL/GenBank/DDBJ databases">
        <authorList>
            <consortium name="DOE Joint Genome Institute"/>
            <person name="Kuo A."/>
            <person name="Kohler A."/>
            <person name="Costa M.D."/>
            <person name="Nagy L.G."/>
            <person name="Floudas D."/>
            <person name="Copeland A."/>
            <person name="Barry K.W."/>
            <person name="Cichocki N."/>
            <person name="Veneault-Fourrey C."/>
            <person name="LaButti K."/>
            <person name="Lindquist E.A."/>
            <person name="Lipzen A."/>
            <person name="Lundell T."/>
            <person name="Morin E."/>
            <person name="Murat C."/>
            <person name="Sun H."/>
            <person name="Tunlid A."/>
            <person name="Henrissat B."/>
            <person name="Grigoriev I.V."/>
            <person name="Hibbett D.S."/>
            <person name="Martin F."/>
            <person name="Nordberg H.P."/>
            <person name="Cantor M.N."/>
            <person name="Hua S.X."/>
        </authorList>
    </citation>
    <scope>NUCLEOTIDE SEQUENCE [LARGE SCALE GENOMIC DNA]</scope>
    <source>
        <strain evidence="1 2">Marx 270</strain>
    </source>
</reference>
<dbReference type="STRING" id="870435.A0A0C3PM88"/>
<accession>A0A0C3PM88</accession>
<organism evidence="1 2">
    <name type="scientific">Pisolithus tinctorius Marx 270</name>
    <dbReference type="NCBI Taxonomy" id="870435"/>
    <lineage>
        <taxon>Eukaryota</taxon>
        <taxon>Fungi</taxon>
        <taxon>Dikarya</taxon>
        <taxon>Basidiomycota</taxon>
        <taxon>Agaricomycotina</taxon>
        <taxon>Agaricomycetes</taxon>
        <taxon>Agaricomycetidae</taxon>
        <taxon>Boletales</taxon>
        <taxon>Sclerodermatineae</taxon>
        <taxon>Pisolithaceae</taxon>
        <taxon>Pisolithus</taxon>
    </lineage>
</organism>
<dbReference type="InterPro" id="IPR013922">
    <property type="entry name" value="Cyclin_PHO80-like"/>
</dbReference>
<protein>
    <recommendedName>
        <fullName evidence="3">Cyclin N-terminal domain-containing protein</fullName>
    </recommendedName>
</protein>
<dbReference type="PANTHER" id="PTHR15615">
    <property type="match status" value="1"/>
</dbReference>
<dbReference type="EMBL" id="KN831953">
    <property type="protein sequence ID" value="KIO09896.1"/>
    <property type="molecule type" value="Genomic_DNA"/>
</dbReference>
<dbReference type="PANTHER" id="PTHR15615:SF36">
    <property type="entry name" value="PHO85 CYCLIN-5"/>
    <property type="match status" value="1"/>
</dbReference>
<evidence type="ECO:0000313" key="1">
    <source>
        <dbReference type="EMBL" id="KIO09896.1"/>
    </source>
</evidence>
<proteinExistence type="predicted"/>
<feature type="non-terminal residue" evidence="1">
    <location>
        <position position="68"/>
    </location>
</feature>
<dbReference type="GO" id="GO:0000307">
    <property type="term" value="C:cyclin-dependent protein kinase holoenzyme complex"/>
    <property type="evidence" value="ECO:0007669"/>
    <property type="project" value="TreeGrafter"/>
</dbReference>
<dbReference type="GO" id="GO:0016538">
    <property type="term" value="F:cyclin-dependent protein serine/threonine kinase regulator activity"/>
    <property type="evidence" value="ECO:0007669"/>
    <property type="project" value="TreeGrafter"/>
</dbReference>
<dbReference type="Pfam" id="PF08613">
    <property type="entry name" value="Cyclin"/>
    <property type="match status" value="1"/>
</dbReference>
<feature type="non-terminal residue" evidence="1">
    <location>
        <position position="1"/>
    </location>
</feature>
<dbReference type="Proteomes" id="UP000054217">
    <property type="component" value="Unassembled WGS sequence"/>
</dbReference>
<sequence length="68" mass="7638">FLASLILASKFMQDRCYSNRAWAKLSGLSPREIGRCERALGEALEWRLWVGKLPAAQSNLGRSLTKSK</sequence>
<reference evidence="2" key="2">
    <citation type="submission" date="2015-01" db="EMBL/GenBank/DDBJ databases">
        <title>Evolutionary Origins and Diversification of the Mycorrhizal Mutualists.</title>
        <authorList>
            <consortium name="DOE Joint Genome Institute"/>
            <consortium name="Mycorrhizal Genomics Consortium"/>
            <person name="Kohler A."/>
            <person name="Kuo A."/>
            <person name="Nagy L.G."/>
            <person name="Floudas D."/>
            <person name="Copeland A."/>
            <person name="Barry K.W."/>
            <person name="Cichocki N."/>
            <person name="Veneault-Fourrey C."/>
            <person name="LaButti K."/>
            <person name="Lindquist E.A."/>
            <person name="Lipzen A."/>
            <person name="Lundell T."/>
            <person name="Morin E."/>
            <person name="Murat C."/>
            <person name="Riley R."/>
            <person name="Ohm R."/>
            <person name="Sun H."/>
            <person name="Tunlid A."/>
            <person name="Henrissat B."/>
            <person name="Grigoriev I.V."/>
            <person name="Hibbett D.S."/>
            <person name="Martin F."/>
        </authorList>
    </citation>
    <scope>NUCLEOTIDE SEQUENCE [LARGE SCALE GENOMIC DNA]</scope>
    <source>
        <strain evidence="2">Marx 270</strain>
    </source>
</reference>
<gene>
    <name evidence="1" type="ORF">M404DRAFT_63777</name>
</gene>
<dbReference type="GO" id="GO:0005634">
    <property type="term" value="C:nucleus"/>
    <property type="evidence" value="ECO:0007669"/>
    <property type="project" value="TreeGrafter"/>
</dbReference>
<name>A0A0C3PM88_PISTI</name>